<feature type="transmembrane region" description="Helical" evidence="10">
    <location>
        <begin position="48"/>
        <end position="65"/>
    </location>
</feature>
<feature type="transmembrane region" description="Helical" evidence="10">
    <location>
        <begin position="465"/>
        <end position="483"/>
    </location>
</feature>
<dbReference type="InterPro" id="IPR050616">
    <property type="entry name" value="CPA3_Na-H_Antiporter_A"/>
</dbReference>
<evidence type="ECO:0000256" key="10">
    <source>
        <dbReference type="SAM" id="Phobius"/>
    </source>
</evidence>
<feature type="transmembrane region" description="Helical" evidence="10">
    <location>
        <begin position="290"/>
        <end position="311"/>
    </location>
</feature>
<protein>
    <submittedName>
        <fullName evidence="15">NADH:ubiquinone oxidoreductase subunit 5 (Chain L)/multisubunit Na+/H+ antiporter, MnhA subunit</fullName>
    </submittedName>
</protein>
<dbReference type="EMBL" id="CM001488">
    <property type="protein sequence ID" value="EIM64053.1"/>
    <property type="molecule type" value="Genomic_DNA"/>
</dbReference>
<evidence type="ECO:0000256" key="6">
    <source>
        <dbReference type="ARBA" id="ARBA00022989"/>
    </source>
</evidence>
<dbReference type="GO" id="GO:0005886">
    <property type="term" value="C:plasma membrane"/>
    <property type="evidence" value="ECO:0007669"/>
    <property type="project" value="UniProtKB-SubCell"/>
</dbReference>
<reference evidence="15 16" key="2">
    <citation type="submission" date="2012-02" db="EMBL/GenBank/DDBJ databases">
        <title>Improved High-Quality Draft sequence of Desulfobacter postgatei 2ac9.</title>
        <authorList>
            <consortium name="US DOE Joint Genome Institute"/>
            <person name="Lucas S."/>
            <person name="Han J."/>
            <person name="Lapidus A."/>
            <person name="Cheng J.-F."/>
            <person name="Goodwin L."/>
            <person name="Pitluck S."/>
            <person name="Peters L."/>
            <person name="Ovchinnikova G."/>
            <person name="Held B."/>
            <person name="Detter J.C."/>
            <person name="Han C."/>
            <person name="Tapia R."/>
            <person name="Land M."/>
            <person name="Hauser L."/>
            <person name="Kyrpides N."/>
            <person name="Ivanova N."/>
            <person name="Pagani I."/>
            <person name="Orellana R."/>
            <person name="Lovley D."/>
            <person name="Woyke T."/>
        </authorList>
    </citation>
    <scope>NUCLEOTIDE SEQUENCE [LARGE SCALE GENOMIC DNA]</scope>
    <source>
        <strain evidence="15 16">2ac9</strain>
    </source>
</reference>
<dbReference type="Pfam" id="PF20501">
    <property type="entry name" value="MbhE"/>
    <property type="match status" value="1"/>
</dbReference>
<organism evidence="15 16">
    <name type="scientific">Desulfobacter postgatei 2ac9</name>
    <dbReference type="NCBI Taxonomy" id="879212"/>
    <lineage>
        <taxon>Bacteria</taxon>
        <taxon>Pseudomonadati</taxon>
        <taxon>Thermodesulfobacteriota</taxon>
        <taxon>Desulfobacteria</taxon>
        <taxon>Desulfobacterales</taxon>
        <taxon>Desulfobacteraceae</taxon>
        <taxon>Desulfobacter</taxon>
    </lineage>
</organism>
<evidence type="ECO:0000256" key="5">
    <source>
        <dbReference type="ARBA" id="ARBA00022692"/>
    </source>
</evidence>
<dbReference type="Proteomes" id="UP000005778">
    <property type="component" value="Chromosome"/>
</dbReference>
<feature type="transmembrane region" description="Helical" evidence="10">
    <location>
        <begin position="709"/>
        <end position="728"/>
    </location>
</feature>
<reference evidence="15 16" key="1">
    <citation type="submission" date="2011-09" db="EMBL/GenBank/DDBJ databases">
        <authorList>
            <consortium name="US DOE Joint Genome Institute (JGI-PGF)"/>
            <person name="Lucas S."/>
            <person name="Han J."/>
            <person name="Lapidus A."/>
            <person name="Cheng J.-F."/>
            <person name="Goodwin L."/>
            <person name="Pitluck S."/>
            <person name="Peters L."/>
            <person name="Land M.L."/>
            <person name="Hauser L."/>
            <person name="Orellana R."/>
            <person name="Lovley D."/>
            <person name="Woyke T.J."/>
        </authorList>
    </citation>
    <scope>NUCLEOTIDE SEQUENCE [LARGE SCALE GENOMIC DNA]</scope>
    <source>
        <strain evidence="15 16">2ac9</strain>
    </source>
</reference>
<feature type="domain" description="NADH:quinone oxidoreductase/Mrp antiporter transmembrane" evidence="11">
    <location>
        <begin position="94"/>
        <end position="384"/>
    </location>
</feature>
<dbReference type="eggNOG" id="COG1009">
    <property type="taxonomic scope" value="Bacteria"/>
</dbReference>
<feature type="domain" description="MrpA C-terminal/MbhE" evidence="14">
    <location>
        <begin position="648"/>
        <end position="728"/>
    </location>
</feature>
<dbReference type="InterPro" id="IPR025383">
    <property type="entry name" value="MrpA_C/MbhD"/>
</dbReference>
<feature type="transmembrane region" description="Helical" evidence="10">
    <location>
        <begin position="128"/>
        <end position="153"/>
    </location>
</feature>
<accession>I5B3J0</accession>
<comment type="subcellular location">
    <subcellularLocation>
        <location evidence="1">Cell membrane</location>
        <topology evidence="1">Multi-pass membrane protein</topology>
    </subcellularLocation>
    <subcellularLocation>
        <location evidence="9">Membrane</location>
        <topology evidence="9">Multi-pass membrane protein</topology>
    </subcellularLocation>
</comment>
<evidence type="ECO:0000313" key="16">
    <source>
        <dbReference type="Proteomes" id="UP000005778"/>
    </source>
</evidence>
<keyword evidence="7" id="KW-0406">Ion transport</keyword>
<keyword evidence="3" id="KW-0050">Antiport</keyword>
<dbReference type="GO" id="GO:0006811">
    <property type="term" value="P:monoatomic ion transport"/>
    <property type="evidence" value="ECO:0007669"/>
    <property type="project" value="UniProtKB-KW"/>
</dbReference>
<name>I5B3J0_9BACT</name>
<keyword evidence="8 10" id="KW-0472">Membrane</keyword>
<feature type="transmembrane region" description="Helical" evidence="10">
    <location>
        <begin position="265"/>
        <end position="284"/>
    </location>
</feature>
<evidence type="ECO:0000256" key="2">
    <source>
        <dbReference type="ARBA" id="ARBA00022448"/>
    </source>
</evidence>
<evidence type="ECO:0000256" key="3">
    <source>
        <dbReference type="ARBA" id="ARBA00022449"/>
    </source>
</evidence>
<keyword evidence="16" id="KW-1185">Reference proteome</keyword>
<feature type="transmembrane region" description="Helical" evidence="10">
    <location>
        <begin position="413"/>
        <end position="430"/>
    </location>
</feature>
<feature type="transmembrane region" description="Helical" evidence="10">
    <location>
        <begin position="616"/>
        <end position="635"/>
    </location>
</feature>
<evidence type="ECO:0000259" key="13">
    <source>
        <dbReference type="Pfam" id="PF13244"/>
    </source>
</evidence>
<feature type="transmembrane region" description="Helical" evidence="10">
    <location>
        <begin position="647"/>
        <end position="668"/>
    </location>
</feature>
<feature type="transmembrane region" description="Helical" evidence="10">
    <location>
        <begin position="174"/>
        <end position="198"/>
    </location>
</feature>
<dbReference type="Pfam" id="PF13244">
    <property type="entry name" value="MbhD"/>
    <property type="match status" value="1"/>
</dbReference>
<evidence type="ECO:0000256" key="8">
    <source>
        <dbReference type="ARBA" id="ARBA00023136"/>
    </source>
</evidence>
<dbReference type="PRINTS" id="PR01434">
    <property type="entry name" value="NADHDHGNASE5"/>
</dbReference>
<evidence type="ECO:0000256" key="4">
    <source>
        <dbReference type="ARBA" id="ARBA00022475"/>
    </source>
</evidence>
<dbReference type="Pfam" id="PF00662">
    <property type="entry name" value="Proton_antipo_N"/>
    <property type="match status" value="1"/>
</dbReference>
<dbReference type="InterPro" id="IPR001750">
    <property type="entry name" value="ND/Mrp_TM"/>
</dbReference>
<feature type="transmembrane region" description="Helical" evidence="10">
    <location>
        <begin position="563"/>
        <end position="583"/>
    </location>
</feature>
<dbReference type="GO" id="GO:0015297">
    <property type="term" value="F:antiporter activity"/>
    <property type="evidence" value="ECO:0007669"/>
    <property type="project" value="UniProtKB-KW"/>
</dbReference>
<gene>
    <name evidence="15" type="ORF">DespoDRAFT_02169</name>
</gene>
<sequence>MGLSVALHLFLLIGLYVLYTPLGVSWHWDWVPSLGASFSIRLDGLSMLFSWLICGIGLFVQLYAFHYMKDKPLSALFHLYLTLFMLAMLGLVLAGNLLLLFIFWELTTVTSYLLIGFNHDQEVSRKNALQAMLVTGAGGLALLAGLILLGQMAGTWEMDQIINRGAAFTADKRFAPALILILIGAFTKSAQVPFHFWLPGAMSAPAPVSAFLHSATMVKGGIYLLARLAPVFNQSDLWFWSLALTGGITAVWTVIVALQQRDLKLMLAYSTNVALGKLVFLLALGTRYAISAALMFTIAHALYKAALFMVIGTVDKATGTRNIDQVAGLGRILKFSFFAAGLSALSKAGVPPLPGFLSKEYMYKAALQISYAPTILLVFVNALMGAMALLVVVRPFISKPDARTVPATPVEKYKFLWIAPVCLGILQLWATTLGLDWLNTTLIIPAAQAIAPNAGYVSLKLWQGLNLPLALSGVSLLFAFLLFKYHTRIKRFIDRTTRMLPAGSQCYELIVKGIIRSGSALTSVLQHGRLTGYIFMLFFLMALVFLFNVPALPMPDIVDRQDIRFYEVLLALGLAAAVTTVILSHSRLLAIVSLGVAGFITTLFLMFYNAPDVAKTQLLVETLSVIFLVIIVGRLPKFSDVLPHTPVKRMLNTAIAVTIGAGVFRVLYAMSAGDPDTTLIDYFAANSLIAAHGRNIVNVILVDFRAIDTLGEITVVVMAALAASAILLKKKRTDQ</sequence>
<proteinExistence type="predicted"/>
<evidence type="ECO:0000313" key="15">
    <source>
        <dbReference type="EMBL" id="EIM64053.1"/>
    </source>
</evidence>
<dbReference type="STRING" id="879212.DespoDRAFT_02169"/>
<feature type="transmembrane region" description="Helical" evidence="10">
    <location>
        <begin position="77"/>
        <end position="104"/>
    </location>
</feature>
<dbReference type="eggNOG" id="COG2111">
    <property type="taxonomic scope" value="Bacteria"/>
</dbReference>
<feature type="transmembrane region" description="Helical" evidence="10">
    <location>
        <begin position="588"/>
        <end position="610"/>
    </location>
</feature>
<dbReference type="InterPro" id="IPR001516">
    <property type="entry name" value="Proton_antipo_N"/>
</dbReference>
<dbReference type="InterPro" id="IPR046806">
    <property type="entry name" value="MrpA_C/MbhE"/>
</dbReference>
<feature type="transmembrane region" description="Helical" evidence="10">
    <location>
        <begin position="332"/>
        <end position="350"/>
    </location>
</feature>
<dbReference type="AlphaFoldDB" id="I5B3J0"/>
<dbReference type="PANTHER" id="PTHR43373:SF1">
    <property type="entry name" value="NA(+)_H(+) ANTIPORTER SUBUNIT A"/>
    <property type="match status" value="1"/>
</dbReference>
<feature type="transmembrane region" description="Helical" evidence="10">
    <location>
        <begin position="237"/>
        <end position="258"/>
    </location>
</feature>
<feature type="transmembrane region" description="Helical" evidence="10">
    <location>
        <begin position="7"/>
        <end position="28"/>
    </location>
</feature>
<evidence type="ECO:0000259" key="12">
    <source>
        <dbReference type="Pfam" id="PF00662"/>
    </source>
</evidence>
<dbReference type="PANTHER" id="PTHR43373">
    <property type="entry name" value="NA(+)/H(+) ANTIPORTER SUBUNIT"/>
    <property type="match status" value="1"/>
</dbReference>
<dbReference type="HOGENOM" id="CLU_007100_2_1_7"/>
<feature type="transmembrane region" description="Helical" evidence="10">
    <location>
        <begin position="530"/>
        <end position="551"/>
    </location>
</feature>
<keyword evidence="2" id="KW-0813">Transport</keyword>
<evidence type="ECO:0000256" key="9">
    <source>
        <dbReference type="RuleBase" id="RU000320"/>
    </source>
</evidence>
<evidence type="ECO:0000256" key="7">
    <source>
        <dbReference type="ARBA" id="ARBA00023065"/>
    </source>
</evidence>
<evidence type="ECO:0000259" key="11">
    <source>
        <dbReference type="Pfam" id="PF00361"/>
    </source>
</evidence>
<keyword evidence="15" id="KW-0830">Ubiquinone</keyword>
<feature type="domain" description="MrpA C-terminal/MbhD" evidence="13">
    <location>
        <begin position="573"/>
        <end position="637"/>
    </location>
</feature>
<evidence type="ECO:0000259" key="14">
    <source>
        <dbReference type="Pfam" id="PF20501"/>
    </source>
</evidence>
<dbReference type="Pfam" id="PF00361">
    <property type="entry name" value="Proton_antipo_M"/>
    <property type="match status" value="1"/>
</dbReference>
<keyword evidence="6 10" id="KW-1133">Transmembrane helix</keyword>
<evidence type="ECO:0000256" key="1">
    <source>
        <dbReference type="ARBA" id="ARBA00004651"/>
    </source>
</evidence>
<keyword evidence="4" id="KW-1003">Cell membrane</keyword>
<feature type="domain" description="NADH-Ubiquinone oxidoreductase (complex I) chain 5 N-terminal" evidence="12">
    <location>
        <begin position="32"/>
        <end position="75"/>
    </location>
</feature>
<keyword evidence="5 9" id="KW-0812">Transmembrane</keyword>
<feature type="transmembrane region" description="Helical" evidence="10">
    <location>
        <begin position="370"/>
        <end position="393"/>
    </location>
</feature>